<reference evidence="1 2" key="1">
    <citation type="submission" date="2017-03" db="EMBL/GenBank/DDBJ databases">
        <title>Genome analysis of strain PAMC 26510.</title>
        <authorList>
            <person name="Oh H.-M."/>
            <person name="Yang J.-A."/>
        </authorList>
    </citation>
    <scope>NUCLEOTIDE SEQUENCE [LARGE SCALE GENOMIC DNA]</scope>
    <source>
        <strain evidence="1 2">PAMC 26510</strain>
    </source>
</reference>
<dbReference type="Proteomes" id="UP000194546">
    <property type="component" value="Unassembled WGS sequence"/>
</dbReference>
<dbReference type="AlphaFoldDB" id="A0A242N7Y6"/>
<name>A0A242N7Y6_CABSO</name>
<dbReference type="EMBL" id="NBTY01000022">
    <property type="protein sequence ID" value="OTP79767.1"/>
    <property type="molecule type" value="Genomic_DNA"/>
</dbReference>
<comment type="caution">
    <text evidence="1">The sequence shown here is derived from an EMBL/GenBank/DDBJ whole genome shotgun (WGS) entry which is preliminary data.</text>
</comment>
<evidence type="ECO:0000313" key="1">
    <source>
        <dbReference type="EMBL" id="OTP79767.1"/>
    </source>
</evidence>
<accession>A0A242N7Y6</accession>
<evidence type="ECO:0000313" key="2">
    <source>
        <dbReference type="Proteomes" id="UP000194546"/>
    </source>
</evidence>
<proteinExistence type="predicted"/>
<sequence>MIAMFIKPGAATFILRVIAPPLCVPTTPAPAAKTRKRNLSHVLRIGALFMGRFKKIVHRVAVQHSVLWR</sequence>
<gene>
    <name evidence="1" type="ORF">PAMC26510_05445</name>
</gene>
<organism evidence="1 2">
    <name type="scientific">Caballeronia sordidicola</name>
    <name type="common">Burkholderia sordidicola</name>
    <dbReference type="NCBI Taxonomy" id="196367"/>
    <lineage>
        <taxon>Bacteria</taxon>
        <taxon>Pseudomonadati</taxon>
        <taxon>Pseudomonadota</taxon>
        <taxon>Betaproteobacteria</taxon>
        <taxon>Burkholderiales</taxon>
        <taxon>Burkholderiaceae</taxon>
        <taxon>Caballeronia</taxon>
    </lineage>
</organism>
<protein>
    <submittedName>
        <fullName evidence="1">Uncharacterized protein</fullName>
    </submittedName>
</protein>